<feature type="domain" description="CARD" evidence="1">
    <location>
        <begin position="9"/>
        <end position="100"/>
    </location>
</feature>
<dbReference type="PROSITE" id="PS50209">
    <property type="entry name" value="CARD"/>
    <property type="match status" value="1"/>
</dbReference>
<accession>A0A8C3FC46</accession>
<dbReference type="InterPro" id="IPR052685">
    <property type="entry name" value="Apoptosis_Repressor_CARD"/>
</dbReference>
<keyword evidence="3" id="KW-1185">Reference proteome</keyword>
<dbReference type="CDD" id="cd01671">
    <property type="entry name" value="CARD"/>
    <property type="match status" value="1"/>
</dbReference>
<dbReference type="SUPFAM" id="SSF47986">
    <property type="entry name" value="DEATH domain"/>
    <property type="match status" value="1"/>
</dbReference>
<dbReference type="InterPro" id="IPR011029">
    <property type="entry name" value="DEATH-like_dom_sf"/>
</dbReference>
<organism evidence="2 3">
    <name type="scientific">Chrysemys picta bellii</name>
    <name type="common">Western painted turtle</name>
    <name type="synonym">Emys bellii</name>
    <dbReference type="NCBI Taxonomy" id="8478"/>
    <lineage>
        <taxon>Eukaryota</taxon>
        <taxon>Metazoa</taxon>
        <taxon>Chordata</taxon>
        <taxon>Craniata</taxon>
        <taxon>Vertebrata</taxon>
        <taxon>Euteleostomi</taxon>
        <taxon>Archelosauria</taxon>
        <taxon>Testudinata</taxon>
        <taxon>Testudines</taxon>
        <taxon>Cryptodira</taxon>
        <taxon>Durocryptodira</taxon>
        <taxon>Testudinoidea</taxon>
        <taxon>Emydidae</taxon>
        <taxon>Chrysemys</taxon>
    </lineage>
</organism>
<dbReference type="GeneTree" id="ENSGT00950000185058"/>
<dbReference type="SMART" id="SM00114">
    <property type="entry name" value="CARD"/>
    <property type="match status" value="1"/>
</dbReference>
<reference evidence="2" key="1">
    <citation type="submission" date="2025-08" db="UniProtKB">
        <authorList>
            <consortium name="Ensembl"/>
        </authorList>
    </citation>
    <scope>IDENTIFICATION</scope>
</reference>
<reference evidence="2" key="2">
    <citation type="submission" date="2025-09" db="UniProtKB">
        <authorList>
            <consortium name="Ensembl"/>
        </authorList>
    </citation>
    <scope>IDENTIFICATION</scope>
</reference>
<proteinExistence type="predicted"/>
<evidence type="ECO:0000259" key="1">
    <source>
        <dbReference type="PROSITE" id="PS50209"/>
    </source>
</evidence>
<dbReference type="GO" id="GO:0042981">
    <property type="term" value="P:regulation of apoptotic process"/>
    <property type="evidence" value="ECO:0007669"/>
    <property type="project" value="InterPro"/>
</dbReference>
<evidence type="ECO:0000313" key="3">
    <source>
        <dbReference type="Proteomes" id="UP000694380"/>
    </source>
</evidence>
<dbReference type="InterPro" id="IPR001315">
    <property type="entry name" value="CARD"/>
</dbReference>
<dbReference type="Ensembl" id="ENSCPBT00000007123.1">
    <property type="protein sequence ID" value="ENSCPBP00000005867.1"/>
    <property type="gene ID" value="ENSCPBG00000004689.1"/>
</dbReference>
<dbReference type="PANTHER" id="PTHR22797:SF36">
    <property type="entry name" value="CASPASE RECRUITMENT DOMAIN-CONTAINING PROTEIN 6"/>
    <property type="match status" value="1"/>
</dbReference>
<dbReference type="Gene3D" id="1.10.533.10">
    <property type="entry name" value="Death Domain, Fas"/>
    <property type="match status" value="1"/>
</dbReference>
<dbReference type="Pfam" id="PF00619">
    <property type="entry name" value="CARD"/>
    <property type="match status" value="1"/>
</dbReference>
<name>A0A8C3FC46_CHRPI</name>
<dbReference type="PANTHER" id="PTHR22797">
    <property type="entry name" value="CARD6/NUCLEOLAR PROTEIN 3"/>
    <property type="match status" value="1"/>
</dbReference>
<dbReference type="AlphaFoldDB" id="A0A8C3FC46"/>
<dbReference type="Proteomes" id="UP000694380">
    <property type="component" value="Unplaced"/>
</dbReference>
<protein>
    <recommendedName>
        <fullName evidence="1">CARD domain-containing protein</fullName>
    </recommendedName>
</protein>
<evidence type="ECO:0000313" key="2">
    <source>
        <dbReference type="Ensembl" id="ENSCPBP00000005867.1"/>
    </source>
</evidence>
<sequence>VGNHFFSIAAEKYLEMIQRERNKLVNLLQNDADNVLDELLCQSVITMQEYDGVNKEDDTRNKMRKLLILIPRKGGLTCMQFLESLQRIYPDLQQHLASVFPLVYPPVLLQWRVNVPRPGTFTPSLGRLLHSLLLYGISPYIPQKCPIMRSISPSHIPSLRKPCALLPTTWH</sequence>